<accession>A0ACB0Y666</accession>
<sequence length="106" mass="12508">MNKLTVDNDKNLVNIPNNFDQKIKLLQQEITNKETEKFQNLEQQFKENYHSLELKIQKIEEENKDKITNLEKIIQQKDGKINSLEGEVKKVDLNVLVMKVKTVEII</sequence>
<keyword evidence="2" id="KW-1185">Reference proteome</keyword>
<evidence type="ECO:0000313" key="1">
    <source>
        <dbReference type="EMBL" id="CAK5032805.1"/>
    </source>
</evidence>
<evidence type="ECO:0000313" key="2">
    <source>
        <dbReference type="Proteomes" id="UP001497535"/>
    </source>
</evidence>
<protein>
    <submittedName>
        <fullName evidence="1">Uncharacterized protein</fullName>
    </submittedName>
</protein>
<reference evidence="1" key="1">
    <citation type="submission" date="2023-11" db="EMBL/GenBank/DDBJ databases">
        <authorList>
            <person name="Poullet M."/>
        </authorList>
    </citation>
    <scope>NUCLEOTIDE SEQUENCE</scope>
    <source>
        <strain evidence="1">E1834</strain>
    </source>
</reference>
<comment type="caution">
    <text evidence="1">The sequence shown here is derived from an EMBL/GenBank/DDBJ whole genome shotgun (WGS) entry which is preliminary data.</text>
</comment>
<gene>
    <name evidence="1" type="ORF">MENTE1834_LOCUS7965</name>
</gene>
<proteinExistence type="predicted"/>
<dbReference type="EMBL" id="CAVMJV010000006">
    <property type="protein sequence ID" value="CAK5032805.1"/>
    <property type="molecule type" value="Genomic_DNA"/>
</dbReference>
<organism evidence="1 2">
    <name type="scientific">Meloidogyne enterolobii</name>
    <name type="common">Root-knot nematode worm</name>
    <name type="synonym">Meloidogyne mayaguensis</name>
    <dbReference type="NCBI Taxonomy" id="390850"/>
    <lineage>
        <taxon>Eukaryota</taxon>
        <taxon>Metazoa</taxon>
        <taxon>Ecdysozoa</taxon>
        <taxon>Nematoda</taxon>
        <taxon>Chromadorea</taxon>
        <taxon>Rhabditida</taxon>
        <taxon>Tylenchina</taxon>
        <taxon>Tylenchomorpha</taxon>
        <taxon>Tylenchoidea</taxon>
        <taxon>Meloidogynidae</taxon>
        <taxon>Meloidogyninae</taxon>
        <taxon>Meloidogyne</taxon>
    </lineage>
</organism>
<name>A0ACB0Y666_MELEN</name>
<dbReference type="Proteomes" id="UP001497535">
    <property type="component" value="Unassembled WGS sequence"/>
</dbReference>